<dbReference type="GO" id="GO:0010256">
    <property type="term" value="P:endomembrane system organization"/>
    <property type="evidence" value="ECO:0007669"/>
    <property type="project" value="TreeGrafter"/>
</dbReference>
<gene>
    <name evidence="9" type="primary">LOC110415652</name>
</gene>
<feature type="region of interest" description="Disordered" evidence="6">
    <location>
        <begin position="190"/>
        <end position="222"/>
    </location>
</feature>
<name>A0A6J1A7S1_9ROSI</name>
<accession>A0A6J1A7S1</accession>
<reference evidence="9" key="1">
    <citation type="submission" date="2025-08" db="UniProtKB">
        <authorList>
            <consortium name="RefSeq"/>
        </authorList>
    </citation>
    <scope>IDENTIFICATION</scope>
    <source>
        <tissue evidence="9">Leaf</tissue>
    </source>
</reference>
<protein>
    <submittedName>
        <fullName evidence="9">Uncharacterized protein LOC110415652</fullName>
    </submittedName>
</protein>
<evidence type="ECO:0000256" key="1">
    <source>
        <dbReference type="ARBA" id="ARBA00004141"/>
    </source>
</evidence>
<feature type="compositionally biased region" description="Basic and acidic residues" evidence="6">
    <location>
        <begin position="190"/>
        <end position="215"/>
    </location>
</feature>
<evidence type="ECO:0000256" key="5">
    <source>
        <dbReference type="ARBA" id="ARBA00023136"/>
    </source>
</evidence>
<feature type="transmembrane region" description="Helical" evidence="7">
    <location>
        <begin position="53"/>
        <end position="71"/>
    </location>
</feature>
<evidence type="ECO:0000256" key="7">
    <source>
        <dbReference type="SAM" id="Phobius"/>
    </source>
</evidence>
<keyword evidence="5 7" id="KW-0472">Membrane</keyword>
<organism evidence="8 9">
    <name type="scientific">Herrania umbratica</name>
    <dbReference type="NCBI Taxonomy" id="108875"/>
    <lineage>
        <taxon>Eukaryota</taxon>
        <taxon>Viridiplantae</taxon>
        <taxon>Streptophyta</taxon>
        <taxon>Embryophyta</taxon>
        <taxon>Tracheophyta</taxon>
        <taxon>Spermatophyta</taxon>
        <taxon>Magnoliopsida</taxon>
        <taxon>eudicotyledons</taxon>
        <taxon>Gunneridae</taxon>
        <taxon>Pentapetalae</taxon>
        <taxon>rosids</taxon>
        <taxon>malvids</taxon>
        <taxon>Malvales</taxon>
        <taxon>Malvaceae</taxon>
        <taxon>Byttnerioideae</taxon>
        <taxon>Herrania</taxon>
    </lineage>
</organism>
<dbReference type="Proteomes" id="UP000504621">
    <property type="component" value="Unplaced"/>
</dbReference>
<evidence type="ECO:0000256" key="4">
    <source>
        <dbReference type="ARBA" id="ARBA00022989"/>
    </source>
</evidence>
<keyword evidence="8" id="KW-1185">Reference proteome</keyword>
<dbReference type="OrthoDB" id="657601at2759"/>
<keyword evidence="4 7" id="KW-1133">Transmembrane helix</keyword>
<feature type="transmembrane region" description="Helical" evidence="7">
    <location>
        <begin position="118"/>
        <end position="139"/>
    </location>
</feature>
<sequence length="222" mass="24335">MVFPKANLPQSAHKALPGSANLANLLPTGTVFAFQAIIPSFSNNGRCEAAHKYMTLGAIILCSLACFLSSFTDSFLGEDGKLYYGIATYKGLYIFNDDNDDALDLEKNKEAKEMLKKYRLTAIDFVHACCSLTLFLVIACSSFDVQRCYFPKPGPNGDALMANLPLAAGILASGLFMLFPTKRRGIGYADRLESDHGDRKEEKESLKKGDMEPLPRSKTTPN</sequence>
<evidence type="ECO:0000256" key="3">
    <source>
        <dbReference type="ARBA" id="ARBA00022692"/>
    </source>
</evidence>
<comment type="subcellular location">
    <subcellularLocation>
        <location evidence="1">Membrane</location>
        <topology evidence="1">Multi-pass membrane protein</topology>
    </subcellularLocation>
</comment>
<comment type="similarity">
    <text evidence="2">Belongs to the plant DMP1 protein family.</text>
</comment>
<dbReference type="RefSeq" id="XP_021283023.1">
    <property type="nucleotide sequence ID" value="XM_021427348.1"/>
</dbReference>
<evidence type="ECO:0000256" key="2">
    <source>
        <dbReference type="ARBA" id="ARBA00008707"/>
    </source>
</evidence>
<dbReference type="PANTHER" id="PTHR31621">
    <property type="entry name" value="PROTEIN DMP3"/>
    <property type="match status" value="1"/>
</dbReference>
<dbReference type="Pfam" id="PF05078">
    <property type="entry name" value="DUF679"/>
    <property type="match status" value="1"/>
</dbReference>
<dbReference type="GeneID" id="110415652"/>
<dbReference type="InterPro" id="IPR007770">
    <property type="entry name" value="DMP"/>
</dbReference>
<dbReference type="GO" id="GO:0005737">
    <property type="term" value="C:cytoplasm"/>
    <property type="evidence" value="ECO:0007669"/>
    <property type="project" value="UniProtKB-ARBA"/>
</dbReference>
<feature type="transmembrane region" description="Helical" evidence="7">
    <location>
        <begin position="159"/>
        <end position="179"/>
    </location>
</feature>
<proteinExistence type="inferred from homology"/>
<evidence type="ECO:0000313" key="9">
    <source>
        <dbReference type="RefSeq" id="XP_021283023.1"/>
    </source>
</evidence>
<feature type="transmembrane region" description="Helical" evidence="7">
    <location>
        <begin position="21"/>
        <end position="41"/>
    </location>
</feature>
<evidence type="ECO:0000256" key="6">
    <source>
        <dbReference type="SAM" id="MobiDB-lite"/>
    </source>
</evidence>
<dbReference type="AlphaFoldDB" id="A0A6J1A7S1"/>
<evidence type="ECO:0000313" key="8">
    <source>
        <dbReference type="Proteomes" id="UP000504621"/>
    </source>
</evidence>
<dbReference type="PANTHER" id="PTHR31621:SF5">
    <property type="entry name" value="PROTEIN DMP10"/>
    <property type="match status" value="1"/>
</dbReference>
<keyword evidence="3 7" id="KW-0812">Transmembrane</keyword>
<dbReference type="GO" id="GO:0016020">
    <property type="term" value="C:membrane"/>
    <property type="evidence" value="ECO:0007669"/>
    <property type="project" value="UniProtKB-SubCell"/>
</dbReference>